<dbReference type="InterPro" id="IPR019331">
    <property type="entry name" value="FAM192A/Fyv6_N"/>
</dbReference>
<dbReference type="OrthoDB" id="75720at2759"/>
<keyword evidence="2" id="KW-0539">Nucleus</keyword>
<evidence type="ECO:0000256" key="2">
    <source>
        <dbReference type="ARBA" id="ARBA00023242"/>
    </source>
</evidence>
<sequence>MDSKSKFISEKTIEENKRKRAEEWEKARAENKDLPELKEQEYDPRTLFERLQEQKTMKEEAQKEASKLSNLIHTVNDDEAAFLYSLKEKSLQKEKKIELDDLEQLKAFKETLIQRTQLTEPTLPKIVSDNKQVNWNFTNNKRSSDSIGSSLGIVKKSKVKEDEVKEKSSSSPPKSLGLVAYSDDEDDSENENDEDNESSGSLID</sequence>
<feature type="domain" description="FAM192A/Fyv6 N-terminal" evidence="5">
    <location>
        <begin position="7"/>
        <end position="109"/>
    </location>
</feature>
<feature type="coiled-coil region" evidence="3">
    <location>
        <begin position="51"/>
        <end position="78"/>
    </location>
</feature>
<keyword evidence="7" id="KW-1185">Reference proteome</keyword>
<evidence type="ECO:0000313" key="7">
    <source>
        <dbReference type="Proteomes" id="UP000070444"/>
    </source>
</evidence>
<evidence type="ECO:0000256" key="1">
    <source>
        <dbReference type="ARBA" id="ARBA00004123"/>
    </source>
</evidence>
<evidence type="ECO:0000256" key="3">
    <source>
        <dbReference type="SAM" id="Coils"/>
    </source>
</evidence>
<evidence type="ECO:0000313" key="6">
    <source>
        <dbReference type="EMBL" id="KXN72441.1"/>
    </source>
</evidence>
<feature type="compositionally biased region" description="Basic and acidic residues" evidence="4">
    <location>
        <begin position="159"/>
        <end position="168"/>
    </location>
</feature>
<accession>A0A137PBX9</accession>
<feature type="compositionally biased region" description="Acidic residues" evidence="4">
    <location>
        <begin position="182"/>
        <end position="197"/>
    </location>
</feature>
<feature type="region of interest" description="Disordered" evidence="4">
    <location>
        <begin position="156"/>
        <end position="204"/>
    </location>
</feature>
<proteinExistence type="predicted"/>
<dbReference type="STRING" id="796925.A0A137PBX9"/>
<dbReference type="Pfam" id="PF10187">
    <property type="entry name" value="FAM192A_Fyv6_N"/>
    <property type="match status" value="1"/>
</dbReference>
<gene>
    <name evidence="6" type="ORF">CONCODRAFT_84067</name>
</gene>
<organism evidence="6 7">
    <name type="scientific">Conidiobolus coronatus (strain ATCC 28846 / CBS 209.66 / NRRL 28638)</name>
    <name type="common">Delacroixia coronata</name>
    <dbReference type="NCBI Taxonomy" id="796925"/>
    <lineage>
        <taxon>Eukaryota</taxon>
        <taxon>Fungi</taxon>
        <taxon>Fungi incertae sedis</taxon>
        <taxon>Zoopagomycota</taxon>
        <taxon>Entomophthoromycotina</taxon>
        <taxon>Entomophthoromycetes</taxon>
        <taxon>Entomophthorales</taxon>
        <taxon>Ancylistaceae</taxon>
        <taxon>Conidiobolus</taxon>
    </lineage>
</organism>
<dbReference type="PANTHER" id="PTHR13495">
    <property type="entry name" value="NEFA-INTERACTING NUCLEAR PROTEIN NIP30"/>
    <property type="match status" value="1"/>
</dbReference>
<reference evidence="6 7" key="1">
    <citation type="journal article" date="2015" name="Genome Biol. Evol.">
        <title>Phylogenomic analyses indicate that early fungi evolved digesting cell walls of algal ancestors of land plants.</title>
        <authorList>
            <person name="Chang Y."/>
            <person name="Wang S."/>
            <person name="Sekimoto S."/>
            <person name="Aerts A.L."/>
            <person name="Choi C."/>
            <person name="Clum A."/>
            <person name="LaButti K.M."/>
            <person name="Lindquist E.A."/>
            <person name="Yee Ngan C."/>
            <person name="Ohm R.A."/>
            <person name="Salamov A.A."/>
            <person name="Grigoriev I.V."/>
            <person name="Spatafora J.W."/>
            <person name="Berbee M.L."/>
        </authorList>
    </citation>
    <scope>NUCLEOTIDE SEQUENCE [LARGE SCALE GENOMIC DNA]</scope>
    <source>
        <strain evidence="6 7">NRRL 28638</strain>
    </source>
</reference>
<name>A0A137PBX9_CONC2</name>
<dbReference type="AlphaFoldDB" id="A0A137PBX9"/>
<comment type="subcellular location">
    <subcellularLocation>
        <location evidence="1">Nucleus</location>
    </subcellularLocation>
</comment>
<dbReference type="PANTHER" id="PTHR13495:SF0">
    <property type="entry name" value="PSME3-INTERACTING PROTEIN"/>
    <property type="match status" value="1"/>
</dbReference>
<dbReference type="GO" id="GO:0005634">
    <property type="term" value="C:nucleus"/>
    <property type="evidence" value="ECO:0007669"/>
    <property type="project" value="UniProtKB-SubCell"/>
</dbReference>
<feature type="region of interest" description="Disordered" evidence="4">
    <location>
        <begin position="1"/>
        <end position="41"/>
    </location>
</feature>
<protein>
    <recommendedName>
        <fullName evidence="5">FAM192A/Fyv6 N-terminal domain-containing protein</fullName>
    </recommendedName>
</protein>
<evidence type="ECO:0000259" key="5">
    <source>
        <dbReference type="Pfam" id="PF10187"/>
    </source>
</evidence>
<evidence type="ECO:0000256" key="4">
    <source>
        <dbReference type="SAM" id="MobiDB-lite"/>
    </source>
</evidence>
<dbReference type="Proteomes" id="UP000070444">
    <property type="component" value="Unassembled WGS sequence"/>
</dbReference>
<dbReference type="EMBL" id="KQ964453">
    <property type="protein sequence ID" value="KXN72441.1"/>
    <property type="molecule type" value="Genomic_DNA"/>
</dbReference>
<keyword evidence="3" id="KW-0175">Coiled coil</keyword>
<dbReference type="InterPro" id="IPR039845">
    <property type="entry name" value="FAM192A"/>
</dbReference>